<dbReference type="SUPFAM" id="SSF52540">
    <property type="entry name" value="P-loop containing nucleoside triphosphate hydrolases"/>
    <property type="match status" value="1"/>
</dbReference>
<evidence type="ECO:0000256" key="8">
    <source>
        <dbReference type="ARBA" id="ARBA00012016"/>
    </source>
</evidence>
<organism evidence="20 21">
    <name type="scientific">Desulfacinum infernum DSM 9756</name>
    <dbReference type="NCBI Taxonomy" id="1121391"/>
    <lineage>
        <taxon>Bacteria</taxon>
        <taxon>Pseudomonadati</taxon>
        <taxon>Thermodesulfobacteriota</taxon>
        <taxon>Syntrophobacteria</taxon>
        <taxon>Syntrophobacterales</taxon>
        <taxon>Syntrophobacteraceae</taxon>
        <taxon>Desulfacinum</taxon>
    </lineage>
</organism>
<dbReference type="Pfam" id="PF02283">
    <property type="entry name" value="CobU"/>
    <property type="match status" value="1"/>
</dbReference>
<evidence type="ECO:0000313" key="21">
    <source>
        <dbReference type="Proteomes" id="UP000184076"/>
    </source>
</evidence>
<evidence type="ECO:0000256" key="13">
    <source>
        <dbReference type="ARBA" id="ARBA00022777"/>
    </source>
</evidence>
<comment type="pathway">
    <text evidence="6">Cofactor biosynthesis; adenosylcobalamin biosynthesis; adenosylcobalamin from cob(II)yrinate a,c-diamide: step 5/7.</text>
</comment>
<name>A0A1M4XLR4_9BACT</name>
<evidence type="ECO:0000256" key="14">
    <source>
        <dbReference type="ARBA" id="ARBA00022840"/>
    </source>
</evidence>
<comment type="function">
    <text evidence="4">Catalyzes ATP-dependent phosphorylation of adenosylcobinamide and addition of GMP to adenosylcobinamide phosphate.</text>
</comment>
<dbReference type="GO" id="GO:0005525">
    <property type="term" value="F:GTP binding"/>
    <property type="evidence" value="ECO:0007669"/>
    <property type="project" value="UniProtKB-KW"/>
</dbReference>
<dbReference type="GO" id="GO:0005524">
    <property type="term" value="F:ATP binding"/>
    <property type="evidence" value="ECO:0007669"/>
    <property type="project" value="UniProtKB-KW"/>
</dbReference>
<evidence type="ECO:0000256" key="17">
    <source>
        <dbReference type="ARBA" id="ARBA00030571"/>
    </source>
</evidence>
<dbReference type="GO" id="GO:0008820">
    <property type="term" value="F:cobinamide phosphate guanylyltransferase activity"/>
    <property type="evidence" value="ECO:0007669"/>
    <property type="project" value="UniProtKB-EC"/>
</dbReference>
<comment type="catalytic activity">
    <reaction evidence="2">
        <text>adenosylcob(III)inamide phosphate + GTP + H(+) = adenosylcob(III)inamide-GDP + diphosphate</text>
        <dbReference type="Rhea" id="RHEA:22712"/>
        <dbReference type="ChEBI" id="CHEBI:15378"/>
        <dbReference type="ChEBI" id="CHEBI:33019"/>
        <dbReference type="ChEBI" id="CHEBI:37565"/>
        <dbReference type="ChEBI" id="CHEBI:58502"/>
        <dbReference type="ChEBI" id="CHEBI:60487"/>
        <dbReference type="EC" id="2.7.7.62"/>
    </reaction>
</comment>
<dbReference type="Proteomes" id="UP000184076">
    <property type="component" value="Unassembled WGS sequence"/>
</dbReference>
<evidence type="ECO:0000256" key="9">
    <source>
        <dbReference type="ARBA" id="ARBA00012523"/>
    </source>
</evidence>
<dbReference type="PANTHER" id="PTHR34848">
    <property type="match status" value="1"/>
</dbReference>
<dbReference type="EMBL" id="FQVB01000009">
    <property type="protein sequence ID" value="SHE94409.1"/>
    <property type="molecule type" value="Genomic_DNA"/>
</dbReference>
<evidence type="ECO:0000256" key="15">
    <source>
        <dbReference type="ARBA" id="ARBA00023134"/>
    </source>
</evidence>
<evidence type="ECO:0000256" key="4">
    <source>
        <dbReference type="ARBA" id="ARBA00003889"/>
    </source>
</evidence>
<evidence type="ECO:0000256" key="19">
    <source>
        <dbReference type="PIRSR" id="PIRSR006135-2"/>
    </source>
</evidence>
<proteinExistence type="inferred from homology"/>
<evidence type="ECO:0000256" key="6">
    <source>
        <dbReference type="ARBA" id="ARBA00005159"/>
    </source>
</evidence>
<dbReference type="InterPro" id="IPR003203">
    <property type="entry name" value="CobU/CobP"/>
</dbReference>
<feature type="binding site" evidence="19">
    <location>
        <position position="65"/>
    </location>
    <ligand>
        <name>GTP</name>
        <dbReference type="ChEBI" id="CHEBI:37565"/>
    </ligand>
</feature>
<evidence type="ECO:0000256" key="10">
    <source>
        <dbReference type="ARBA" id="ARBA00022573"/>
    </source>
</evidence>
<dbReference type="AlphaFoldDB" id="A0A1M4XLR4"/>
<sequence length="178" mass="18960">MTPPPTPHLVLGGARSGKSTYAESLVTAFPPPYVYVATAQVLDAEMEARVAAHRARRGAQWRTVESFLELPATLRELDRQGNPILVDCITLWLSNLLADRGDPGAKEAVLDLCRVLESAVSPLVLVSNEVGCGIVPANALARTYRDLAGWANQRLATACRAVTLVAAGLPLPLKPRGG</sequence>
<dbReference type="PANTHER" id="PTHR34848:SF1">
    <property type="entry name" value="BIFUNCTIONAL ADENOSYLCOBALAMIN BIOSYNTHESIS PROTEIN COBU"/>
    <property type="match status" value="1"/>
</dbReference>
<dbReference type="CDD" id="cd00544">
    <property type="entry name" value="CobU"/>
    <property type="match status" value="1"/>
</dbReference>
<evidence type="ECO:0000256" key="5">
    <source>
        <dbReference type="ARBA" id="ARBA00004692"/>
    </source>
</evidence>
<evidence type="ECO:0000256" key="3">
    <source>
        <dbReference type="ARBA" id="ARBA00001522"/>
    </source>
</evidence>
<keyword evidence="10" id="KW-0169">Cobalamin biosynthesis</keyword>
<evidence type="ECO:0000256" key="16">
    <source>
        <dbReference type="ARBA" id="ARBA00029570"/>
    </source>
</evidence>
<evidence type="ECO:0000256" key="2">
    <source>
        <dbReference type="ARBA" id="ARBA00000711"/>
    </source>
</evidence>
<feature type="binding site" evidence="19">
    <location>
        <begin position="54"/>
        <end position="57"/>
    </location>
    <ligand>
        <name>GTP</name>
        <dbReference type="ChEBI" id="CHEBI:37565"/>
    </ligand>
</feature>
<comment type="similarity">
    <text evidence="7">Belongs to the CobU/CobP family.</text>
</comment>
<feature type="binding site" evidence="19">
    <location>
        <begin position="37"/>
        <end position="39"/>
    </location>
    <ligand>
        <name>GTP</name>
        <dbReference type="ChEBI" id="CHEBI:37565"/>
    </ligand>
</feature>
<dbReference type="UniPathway" id="UPA00148">
    <property type="reaction ID" value="UER00236"/>
</dbReference>
<dbReference type="PIRSF" id="PIRSF006135">
    <property type="entry name" value="CobU"/>
    <property type="match status" value="1"/>
</dbReference>
<dbReference type="OrthoDB" id="9788370at2"/>
<feature type="binding site" evidence="19">
    <location>
        <position position="87"/>
    </location>
    <ligand>
        <name>GTP</name>
        <dbReference type="ChEBI" id="CHEBI:37565"/>
    </ligand>
</feature>
<protein>
    <recommendedName>
        <fullName evidence="16">Adenosylcobinamide kinase</fullName>
        <ecNumber evidence="8">2.7.1.156</ecNumber>
        <ecNumber evidence="9">2.7.7.62</ecNumber>
    </recommendedName>
    <alternativeName>
        <fullName evidence="17">Adenosylcobinamide-phosphate guanylyltransferase</fullName>
    </alternativeName>
</protein>
<dbReference type="InterPro" id="IPR027417">
    <property type="entry name" value="P-loop_NTPase"/>
</dbReference>
<keyword evidence="12 19" id="KW-0547">Nucleotide-binding</keyword>
<comment type="catalytic activity">
    <reaction evidence="3">
        <text>adenosylcob(III)inamide + GTP = adenosylcob(III)inamide phosphate + GDP + H(+)</text>
        <dbReference type="Rhea" id="RHEA:15765"/>
        <dbReference type="ChEBI" id="CHEBI:2480"/>
        <dbReference type="ChEBI" id="CHEBI:15378"/>
        <dbReference type="ChEBI" id="CHEBI:37565"/>
        <dbReference type="ChEBI" id="CHEBI:58189"/>
        <dbReference type="ChEBI" id="CHEBI:58502"/>
        <dbReference type="EC" id="2.7.1.156"/>
    </reaction>
</comment>
<dbReference type="NCBIfam" id="NF004469">
    <property type="entry name" value="PRK05800.1"/>
    <property type="match status" value="1"/>
</dbReference>
<accession>A0A1M4XLR4</accession>
<evidence type="ECO:0000313" key="20">
    <source>
        <dbReference type="EMBL" id="SHE94409.1"/>
    </source>
</evidence>
<evidence type="ECO:0000256" key="1">
    <source>
        <dbReference type="ARBA" id="ARBA00000312"/>
    </source>
</evidence>
<dbReference type="EC" id="2.7.7.62" evidence="9"/>
<dbReference type="STRING" id="1121391.SAMN02745206_01058"/>
<feature type="binding site" evidence="19">
    <location>
        <begin position="12"/>
        <end position="19"/>
    </location>
    <ligand>
        <name>GTP</name>
        <dbReference type="ChEBI" id="CHEBI:37565"/>
    </ligand>
</feature>
<keyword evidence="15 19" id="KW-0342">GTP-binding</keyword>
<feature type="active site" description="GMP-histidine intermediate" evidence="18">
    <location>
        <position position="53"/>
    </location>
</feature>
<dbReference type="Gene3D" id="3.40.50.300">
    <property type="entry name" value="P-loop containing nucleotide triphosphate hydrolases"/>
    <property type="match status" value="1"/>
</dbReference>
<comment type="catalytic activity">
    <reaction evidence="1">
        <text>adenosylcob(III)inamide + ATP = adenosylcob(III)inamide phosphate + ADP + H(+)</text>
        <dbReference type="Rhea" id="RHEA:15769"/>
        <dbReference type="ChEBI" id="CHEBI:2480"/>
        <dbReference type="ChEBI" id="CHEBI:15378"/>
        <dbReference type="ChEBI" id="CHEBI:30616"/>
        <dbReference type="ChEBI" id="CHEBI:58502"/>
        <dbReference type="ChEBI" id="CHEBI:456216"/>
        <dbReference type="EC" id="2.7.1.156"/>
    </reaction>
</comment>
<evidence type="ECO:0000256" key="12">
    <source>
        <dbReference type="ARBA" id="ARBA00022741"/>
    </source>
</evidence>
<evidence type="ECO:0000256" key="11">
    <source>
        <dbReference type="ARBA" id="ARBA00022679"/>
    </source>
</evidence>
<keyword evidence="20" id="KW-0548">Nucleotidyltransferase</keyword>
<keyword evidence="14" id="KW-0067">ATP-binding</keyword>
<keyword evidence="11 20" id="KW-0808">Transferase</keyword>
<evidence type="ECO:0000256" key="18">
    <source>
        <dbReference type="PIRSR" id="PIRSR006135-1"/>
    </source>
</evidence>
<reference evidence="21" key="1">
    <citation type="submission" date="2016-11" db="EMBL/GenBank/DDBJ databases">
        <authorList>
            <person name="Varghese N."/>
            <person name="Submissions S."/>
        </authorList>
    </citation>
    <scope>NUCLEOTIDE SEQUENCE [LARGE SCALE GENOMIC DNA]</scope>
    <source>
        <strain evidence="21">DSM 9756</strain>
    </source>
</reference>
<comment type="pathway">
    <text evidence="5">Cofactor biosynthesis; adenosylcobalamin biosynthesis; adenosylcobalamin from cob(II)yrinate a,c-diamide: step 6/7.</text>
</comment>
<evidence type="ECO:0000256" key="7">
    <source>
        <dbReference type="ARBA" id="ARBA00007490"/>
    </source>
</evidence>
<dbReference type="RefSeq" id="WP_073037676.1">
    <property type="nucleotide sequence ID" value="NZ_FQVB01000009.1"/>
</dbReference>
<dbReference type="EC" id="2.7.1.156" evidence="8"/>
<keyword evidence="21" id="KW-1185">Reference proteome</keyword>
<dbReference type="GO" id="GO:0009236">
    <property type="term" value="P:cobalamin biosynthetic process"/>
    <property type="evidence" value="ECO:0007669"/>
    <property type="project" value="UniProtKB-UniPathway"/>
</dbReference>
<dbReference type="GO" id="GO:0043752">
    <property type="term" value="F:adenosylcobinamide kinase activity"/>
    <property type="evidence" value="ECO:0007669"/>
    <property type="project" value="UniProtKB-EC"/>
</dbReference>
<gene>
    <name evidence="20" type="ORF">SAMN02745206_01058</name>
</gene>
<keyword evidence="13 20" id="KW-0418">Kinase</keyword>